<reference evidence="2" key="1">
    <citation type="submission" date="2023-03" db="EMBL/GenBank/DDBJ databases">
        <authorList>
            <person name="Shen W."/>
            <person name="Cai J."/>
        </authorList>
    </citation>
    <scope>NUCLEOTIDE SEQUENCE</scope>
    <source>
        <strain evidence="2">Y15</strain>
    </source>
</reference>
<evidence type="ECO:0000313" key="3">
    <source>
        <dbReference type="Proteomes" id="UP001254770"/>
    </source>
</evidence>
<evidence type="ECO:0000259" key="1">
    <source>
        <dbReference type="Pfam" id="PF01261"/>
    </source>
</evidence>
<dbReference type="InterPro" id="IPR050312">
    <property type="entry name" value="IolE/XylAMocC-like"/>
</dbReference>
<dbReference type="GO" id="GO:0016853">
    <property type="term" value="F:isomerase activity"/>
    <property type="evidence" value="ECO:0007669"/>
    <property type="project" value="UniProtKB-KW"/>
</dbReference>
<protein>
    <submittedName>
        <fullName evidence="2">Sugar phosphate isomerase/epimerase</fullName>
    </submittedName>
</protein>
<dbReference type="Pfam" id="PF01261">
    <property type="entry name" value="AP_endonuc_2"/>
    <property type="match status" value="1"/>
</dbReference>
<dbReference type="PANTHER" id="PTHR12110">
    <property type="entry name" value="HYDROXYPYRUVATE ISOMERASE"/>
    <property type="match status" value="1"/>
</dbReference>
<evidence type="ECO:0000313" key="2">
    <source>
        <dbReference type="EMBL" id="MDT2543204.1"/>
    </source>
</evidence>
<keyword evidence="2" id="KW-0413">Isomerase</keyword>
<sequence length="281" mass="33281">MVKMIDRFAPMNLTYQKFQLQTFLNDVSEVGFTKIDLWTCPTHYYVDNYFHSDTDQLKRQLQQKKMSISCISPRQSCPNPFHLAAKDKEMICRTKNYFQHVVYSAHELEAPRIMITSGWSFNDETRVEAWKRSVSFCKWLCRFAESYGVKVAIEPLTPQSTKLVNSMGEMEKYIADVDERNLKIIVDTGTIRREKESLSQYFQVFGEKIDYCHLTNYKKGQFAHVDWTDGELHLASTLKEIEQNHYQGDFCLEYTHKDYLNNPREIYETTYNQLLKMEENK</sequence>
<dbReference type="InterPro" id="IPR013022">
    <property type="entry name" value="Xyl_isomerase-like_TIM-brl"/>
</dbReference>
<gene>
    <name evidence="2" type="ORF">P7D69_02450</name>
</gene>
<comment type="caution">
    <text evidence="2">The sequence shown here is derived from an EMBL/GenBank/DDBJ whole genome shotgun (WGS) entry which is preliminary data.</text>
</comment>
<dbReference type="RefSeq" id="WP_070509171.1">
    <property type="nucleotide sequence ID" value="NZ_CP104392.1"/>
</dbReference>
<dbReference type="Gene3D" id="3.20.20.150">
    <property type="entry name" value="Divalent-metal-dependent TIM barrel enzymes"/>
    <property type="match status" value="1"/>
</dbReference>
<dbReference type="SUPFAM" id="SSF51658">
    <property type="entry name" value="Xylose isomerase-like"/>
    <property type="match status" value="1"/>
</dbReference>
<dbReference type="InterPro" id="IPR036237">
    <property type="entry name" value="Xyl_isomerase-like_sf"/>
</dbReference>
<proteinExistence type="predicted"/>
<feature type="domain" description="Xylose isomerase-like TIM barrel" evidence="1">
    <location>
        <begin position="26"/>
        <end position="268"/>
    </location>
</feature>
<organism evidence="2 3">
    <name type="scientific">Enterococcus raffinosus</name>
    <dbReference type="NCBI Taxonomy" id="71452"/>
    <lineage>
        <taxon>Bacteria</taxon>
        <taxon>Bacillati</taxon>
        <taxon>Bacillota</taxon>
        <taxon>Bacilli</taxon>
        <taxon>Lactobacillales</taxon>
        <taxon>Enterococcaceae</taxon>
        <taxon>Enterococcus</taxon>
    </lineage>
</organism>
<accession>A0AAW8T481</accession>
<dbReference type="EMBL" id="JARPXL010000002">
    <property type="protein sequence ID" value="MDT2543204.1"/>
    <property type="molecule type" value="Genomic_DNA"/>
</dbReference>
<dbReference type="AlphaFoldDB" id="A0AAW8T481"/>
<dbReference type="PANTHER" id="PTHR12110:SF21">
    <property type="entry name" value="XYLOSE ISOMERASE-LIKE TIM BARREL DOMAIN-CONTAINING PROTEIN"/>
    <property type="match status" value="1"/>
</dbReference>
<name>A0AAW8T481_9ENTE</name>
<dbReference type="Proteomes" id="UP001254770">
    <property type="component" value="Unassembled WGS sequence"/>
</dbReference>